<name>A0A328ADD0_9CAUL</name>
<dbReference type="InterPro" id="IPR007688">
    <property type="entry name" value="Conjugal_tfr_TrbL/VirB6"/>
</dbReference>
<dbReference type="Pfam" id="PF04610">
    <property type="entry name" value="TrbL"/>
    <property type="match status" value="1"/>
</dbReference>
<proteinExistence type="inferred from homology"/>
<dbReference type="GO" id="GO:0016020">
    <property type="term" value="C:membrane"/>
    <property type="evidence" value="ECO:0007669"/>
    <property type="project" value="UniProtKB-SubCell"/>
</dbReference>
<evidence type="ECO:0000256" key="7">
    <source>
        <dbReference type="SAM" id="Phobius"/>
    </source>
</evidence>
<reference evidence="9" key="1">
    <citation type="submission" date="2018-05" db="EMBL/GenBank/DDBJ databases">
        <authorList>
            <person name="Li X."/>
        </authorList>
    </citation>
    <scope>NUCLEOTIDE SEQUENCE [LARGE SCALE GENOMIC DNA]</scope>
    <source>
        <strain evidence="9">YIM 73061</strain>
    </source>
</reference>
<feature type="transmembrane region" description="Helical" evidence="7">
    <location>
        <begin position="201"/>
        <end position="223"/>
    </location>
</feature>
<evidence type="ECO:0000313" key="8">
    <source>
        <dbReference type="EMBL" id="RAK52772.1"/>
    </source>
</evidence>
<evidence type="ECO:0000256" key="2">
    <source>
        <dbReference type="ARBA" id="ARBA00007802"/>
    </source>
</evidence>
<gene>
    <name evidence="8" type="ORF">DJ018_11330</name>
</gene>
<evidence type="ECO:0000256" key="4">
    <source>
        <dbReference type="ARBA" id="ARBA00022989"/>
    </source>
</evidence>
<comment type="subcellular location">
    <subcellularLocation>
        <location evidence="1">Membrane</location>
        <topology evidence="1">Multi-pass membrane protein</topology>
    </subcellularLocation>
</comment>
<keyword evidence="5 7" id="KW-0472">Membrane</keyword>
<keyword evidence="4 7" id="KW-1133">Transmembrane helix</keyword>
<evidence type="ECO:0000256" key="3">
    <source>
        <dbReference type="ARBA" id="ARBA00022692"/>
    </source>
</evidence>
<dbReference type="GO" id="GO:0030255">
    <property type="term" value="P:protein secretion by the type IV secretion system"/>
    <property type="evidence" value="ECO:0007669"/>
    <property type="project" value="InterPro"/>
</dbReference>
<feature type="transmembrane region" description="Helical" evidence="7">
    <location>
        <begin position="143"/>
        <end position="163"/>
    </location>
</feature>
<protein>
    <submittedName>
        <fullName evidence="8">Type IV secretion system protein VirB6</fullName>
    </submittedName>
</protein>
<dbReference type="AlphaFoldDB" id="A0A328ADD0"/>
<comment type="caution">
    <text evidence="8">The sequence shown here is derived from an EMBL/GenBank/DDBJ whole genome shotgun (WGS) entry which is preliminary data.</text>
</comment>
<feature type="region of interest" description="Disordered" evidence="6">
    <location>
        <begin position="285"/>
        <end position="312"/>
    </location>
</feature>
<comment type="similarity">
    <text evidence="2">Belongs to the TrbL/VirB6 family.</text>
</comment>
<dbReference type="EMBL" id="QFYR01000002">
    <property type="protein sequence ID" value="RAK52772.1"/>
    <property type="molecule type" value="Genomic_DNA"/>
</dbReference>
<dbReference type="RefSeq" id="WP_111515057.1">
    <property type="nucleotide sequence ID" value="NZ_QFYR01000002.1"/>
</dbReference>
<feature type="transmembrane region" description="Helical" evidence="7">
    <location>
        <begin position="40"/>
        <end position="58"/>
    </location>
</feature>
<keyword evidence="9" id="KW-1185">Reference proteome</keyword>
<sequence length="312" mass="31316">MNGGFQVFGPAYAAVDARLAAALGDGAARAIAEVAGPLRLALALYVLLYGFAILRGAIAEPLADFAVRSVKLAALYALAATPAYGDWIVQPLFHAAPDLLARAVGGAAAAEDAGQVFDAFLARAGLLGQACADQASAFDWLPLLVAGAVFAAGTAAAAVGFGVLLLAKVALALLIALGPLFVGLALFDATRRWFVGWLSQAVNYLVLFALLLAVLALVEALVADQWSALQGQDPVAAGLLFVALALLAGVLFLQVPAIAAGIAGGASAGLADFANAAALGLGARPRTPSPAGGGRTRIAREGGSVRPLRGRA</sequence>
<accession>A0A328ADD0</accession>
<evidence type="ECO:0000313" key="9">
    <source>
        <dbReference type="Proteomes" id="UP000249725"/>
    </source>
</evidence>
<feature type="transmembrane region" description="Helical" evidence="7">
    <location>
        <begin position="169"/>
        <end position="189"/>
    </location>
</feature>
<keyword evidence="3 7" id="KW-0812">Transmembrane</keyword>
<evidence type="ECO:0000256" key="5">
    <source>
        <dbReference type="ARBA" id="ARBA00023136"/>
    </source>
</evidence>
<dbReference type="Proteomes" id="UP000249725">
    <property type="component" value="Unassembled WGS sequence"/>
</dbReference>
<organism evidence="8 9">
    <name type="scientific">Phenylobacterium deserti</name>
    <dbReference type="NCBI Taxonomy" id="1914756"/>
    <lineage>
        <taxon>Bacteria</taxon>
        <taxon>Pseudomonadati</taxon>
        <taxon>Pseudomonadota</taxon>
        <taxon>Alphaproteobacteria</taxon>
        <taxon>Caulobacterales</taxon>
        <taxon>Caulobacteraceae</taxon>
        <taxon>Phenylobacterium</taxon>
    </lineage>
</organism>
<feature type="transmembrane region" description="Helical" evidence="7">
    <location>
        <begin position="235"/>
        <end position="253"/>
    </location>
</feature>
<evidence type="ECO:0000256" key="6">
    <source>
        <dbReference type="SAM" id="MobiDB-lite"/>
    </source>
</evidence>
<evidence type="ECO:0000256" key="1">
    <source>
        <dbReference type="ARBA" id="ARBA00004141"/>
    </source>
</evidence>